<protein>
    <recommendedName>
        <fullName evidence="4">Copper-fist domain-containing protein</fullName>
    </recommendedName>
</protein>
<organism evidence="2 3">
    <name type="scientific">Cladobotryum mycophilum</name>
    <dbReference type="NCBI Taxonomy" id="491253"/>
    <lineage>
        <taxon>Eukaryota</taxon>
        <taxon>Fungi</taxon>
        <taxon>Dikarya</taxon>
        <taxon>Ascomycota</taxon>
        <taxon>Pezizomycotina</taxon>
        <taxon>Sordariomycetes</taxon>
        <taxon>Hypocreomycetidae</taxon>
        <taxon>Hypocreales</taxon>
        <taxon>Hypocreaceae</taxon>
        <taxon>Cladobotryum</taxon>
    </lineage>
</organism>
<evidence type="ECO:0008006" key="4">
    <source>
        <dbReference type="Google" id="ProtNLM"/>
    </source>
</evidence>
<dbReference type="PANTHER" id="PTHR28088:SF5">
    <property type="entry name" value="TRANSCRIPTIONAL ACTIVATOR HAA1-RELATED"/>
    <property type="match status" value="1"/>
</dbReference>
<comment type="caution">
    <text evidence="2">The sequence shown here is derived from an EMBL/GenBank/DDBJ whole genome shotgun (WGS) entry which is preliminary data.</text>
</comment>
<accession>A0ABR0STF3</accession>
<feature type="region of interest" description="Disordered" evidence="1">
    <location>
        <begin position="167"/>
        <end position="195"/>
    </location>
</feature>
<feature type="compositionally biased region" description="Low complexity" evidence="1">
    <location>
        <begin position="186"/>
        <end position="195"/>
    </location>
</feature>
<dbReference type="EMBL" id="JAVFKD010000004">
    <property type="protein sequence ID" value="KAK5995207.1"/>
    <property type="molecule type" value="Genomic_DNA"/>
</dbReference>
<keyword evidence="3" id="KW-1185">Reference proteome</keyword>
<feature type="region of interest" description="Disordered" evidence="1">
    <location>
        <begin position="74"/>
        <end position="132"/>
    </location>
</feature>
<sequence>MRKSRAAHIKCDCGEKTSKCAHLQPTVEGHRGELEATNILLMPSAKFPNHASFTETCCCNHGGRCTCAGKKDSPLGTVPESDSDDARNQAGVAAPKLPVRRRRAATVHSSDPGGLSFDQHGHHKPSSKHNRAAQKCGPYQLNRVNSANSAGSFGTSSDNLLFGTRIDTSRGCGTREQRQVKSETASPLMSSSSFSQLSNANLPPLDLSQLDYPSYNPNFDLFNSNTNALPSDSDAPLFSAGLSTRSVDWSCYDLGDSNGESFTPSSYSQAGTQSFNGMLDFGSGSEQLPHLANTTSNSGDVSEVEDFLPGGDNDFEGFGAGNNSFLSRQANVANSTADLTSIDYSSFYKNDESNPPVGALSMVEDDPAFYMPNYNDGIATVDESPDPMGPGAMGNFWEI</sequence>
<dbReference type="Proteomes" id="UP001338125">
    <property type="component" value="Unassembled WGS sequence"/>
</dbReference>
<feature type="compositionally biased region" description="Basic residues" evidence="1">
    <location>
        <begin position="121"/>
        <end position="132"/>
    </location>
</feature>
<evidence type="ECO:0000256" key="1">
    <source>
        <dbReference type="SAM" id="MobiDB-lite"/>
    </source>
</evidence>
<dbReference type="InterPro" id="IPR051763">
    <property type="entry name" value="Copper_Homeo_Regul"/>
</dbReference>
<evidence type="ECO:0000313" key="3">
    <source>
        <dbReference type="Proteomes" id="UP001338125"/>
    </source>
</evidence>
<proteinExistence type="predicted"/>
<name>A0ABR0STF3_9HYPO</name>
<gene>
    <name evidence="2" type="ORF">PT974_03605</name>
</gene>
<dbReference type="PANTHER" id="PTHR28088">
    <property type="entry name" value="TRANSCRIPTIONAL ACTIVATOR HAA1-RELATED"/>
    <property type="match status" value="1"/>
</dbReference>
<evidence type="ECO:0000313" key="2">
    <source>
        <dbReference type="EMBL" id="KAK5995207.1"/>
    </source>
</evidence>
<reference evidence="2 3" key="1">
    <citation type="submission" date="2024-01" db="EMBL/GenBank/DDBJ databases">
        <title>Complete genome of Cladobotryum mycophilum ATHUM6906.</title>
        <authorList>
            <person name="Christinaki A.C."/>
            <person name="Myridakis A.I."/>
            <person name="Kouvelis V.N."/>
        </authorList>
    </citation>
    <scope>NUCLEOTIDE SEQUENCE [LARGE SCALE GENOMIC DNA]</scope>
    <source>
        <strain evidence="2 3">ATHUM6906</strain>
    </source>
</reference>